<comment type="similarity">
    <text evidence="4 17">Belongs to the MurCDEF family.</text>
</comment>
<dbReference type="HAMAP" id="MF_00639">
    <property type="entry name" value="MurD"/>
    <property type="match status" value="1"/>
</dbReference>
<evidence type="ECO:0000256" key="17">
    <source>
        <dbReference type="HAMAP-Rule" id="MF_00639"/>
    </source>
</evidence>
<dbReference type="Pfam" id="PF08245">
    <property type="entry name" value="Mur_ligase_M"/>
    <property type="match status" value="1"/>
</dbReference>
<evidence type="ECO:0000259" key="20">
    <source>
        <dbReference type="Pfam" id="PF08245"/>
    </source>
</evidence>
<evidence type="ECO:0000256" key="6">
    <source>
        <dbReference type="ARBA" id="ARBA00015655"/>
    </source>
</evidence>
<dbReference type="GO" id="GO:0008764">
    <property type="term" value="F:UDP-N-acetylmuramoylalanine-D-glutamate ligase activity"/>
    <property type="evidence" value="ECO:0007669"/>
    <property type="project" value="UniProtKB-UniRule"/>
</dbReference>
<evidence type="ECO:0000256" key="7">
    <source>
        <dbReference type="ARBA" id="ARBA00022490"/>
    </source>
</evidence>
<dbReference type="EMBL" id="QEKV01000003">
    <property type="protein sequence ID" value="PVY94785.1"/>
    <property type="molecule type" value="Genomic_DNA"/>
</dbReference>
<comment type="catalytic activity">
    <reaction evidence="16 17 18">
        <text>UDP-N-acetyl-alpha-D-muramoyl-L-alanine + D-glutamate + ATP = UDP-N-acetyl-alpha-D-muramoyl-L-alanyl-D-glutamate + ADP + phosphate + H(+)</text>
        <dbReference type="Rhea" id="RHEA:16429"/>
        <dbReference type="ChEBI" id="CHEBI:15378"/>
        <dbReference type="ChEBI" id="CHEBI:29986"/>
        <dbReference type="ChEBI" id="CHEBI:30616"/>
        <dbReference type="ChEBI" id="CHEBI:43474"/>
        <dbReference type="ChEBI" id="CHEBI:83898"/>
        <dbReference type="ChEBI" id="CHEBI:83900"/>
        <dbReference type="ChEBI" id="CHEBI:456216"/>
        <dbReference type="EC" id="6.3.2.9"/>
    </reaction>
</comment>
<dbReference type="NCBIfam" id="TIGR01087">
    <property type="entry name" value="murD"/>
    <property type="match status" value="1"/>
</dbReference>
<dbReference type="GO" id="GO:0071555">
    <property type="term" value="P:cell wall organization"/>
    <property type="evidence" value="ECO:0007669"/>
    <property type="project" value="UniProtKB-KW"/>
</dbReference>
<evidence type="ECO:0000256" key="3">
    <source>
        <dbReference type="ARBA" id="ARBA00004752"/>
    </source>
</evidence>
<dbReference type="RefSeq" id="WP_116479821.1">
    <property type="nucleotide sequence ID" value="NZ_QEKV01000003.1"/>
</dbReference>
<evidence type="ECO:0000259" key="19">
    <source>
        <dbReference type="Pfam" id="PF02875"/>
    </source>
</evidence>
<keyword evidence="10 17" id="KW-0067">ATP-binding</keyword>
<evidence type="ECO:0000256" key="13">
    <source>
        <dbReference type="ARBA" id="ARBA00023316"/>
    </source>
</evidence>
<dbReference type="SUPFAM" id="SSF53623">
    <property type="entry name" value="MurD-like peptide ligases, catalytic domain"/>
    <property type="match status" value="1"/>
</dbReference>
<keyword evidence="17 18" id="KW-0132">Cell division</keyword>
<feature type="binding site" evidence="17">
    <location>
        <begin position="104"/>
        <end position="110"/>
    </location>
    <ligand>
        <name>ATP</name>
        <dbReference type="ChEBI" id="CHEBI:30616"/>
    </ligand>
</feature>
<name>A0A2U1E4F7_9FIRM</name>
<keyword evidence="12 17" id="KW-0573">Peptidoglycan synthesis</keyword>
<comment type="pathway">
    <text evidence="3 17 18">Cell wall biogenesis; peptidoglycan biosynthesis.</text>
</comment>
<keyword evidence="22" id="KW-1185">Reference proteome</keyword>
<comment type="subcellular location">
    <subcellularLocation>
        <location evidence="2 17 18">Cytoplasm</location>
    </subcellularLocation>
</comment>
<feature type="domain" description="Mur ligase C-terminal" evidence="19">
    <location>
        <begin position="295"/>
        <end position="407"/>
    </location>
</feature>
<dbReference type="EC" id="6.3.2.9" evidence="5 17"/>
<dbReference type="InterPro" id="IPR013221">
    <property type="entry name" value="Mur_ligase_cen"/>
</dbReference>
<dbReference type="AlphaFoldDB" id="A0A2U1E4F7"/>
<dbReference type="PANTHER" id="PTHR43692">
    <property type="entry name" value="UDP-N-ACETYLMURAMOYLALANINE--D-GLUTAMATE LIGASE"/>
    <property type="match status" value="1"/>
</dbReference>
<keyword evidence="9 17" id="KW-0547">Nucleotide-binding</keyword>
<keyword evidence="7 17" id="KW-0963">Cytoplasm</keyword>
<evidence type="ECO:0000256" key="1">
    <source>
        <dbReference type="ARBA" id="ARBA00002734"/>
    </source>
</evidence>
<dbReference type="SUPFAM" id="SSF53244">
    <property type="entry name" value="MurD-like peptide ligases, peptide-binding domain"/>
    <property type="match status" value="1"/>
</dbReference>
<dbReference type="Pfam" id="PF02875">
    <property type="entry name" value="Mur_ligase_C"/>
    <property type="match status" value="1"/>
</dbReference>
<dbReference type="Pfam" id="PF21799">
    <property type="entry name" value="MurD-like_N"/>
    <property type="match status" value="1"/>
</dbReference>
<dbReference type="Gene3D" id="3.40.1190.10">
    <property type="entry name" value="Mur-like, catalytic domain"/>
    <property type="match status" value="1"/>
</dbReference>
<dbReference type="GO" id="GO:0005524">
    <property type="term" value="F:ATP binding"/>
    <property type="evidence" value="ECO:0007669"/>
    <property type="project" value="UniProtKB-UniRule"/>
</dbReference>
<evidence type="ECO:0000256" key="18">
    <source>
        <dbReference type="RuleBase" id="RU003664"/>
    </source>
</evidence>
<dbReference type="GO" id="GO:0005737">
    <property type="term" value="C:cytoplasm"/>
    <property type="evidence" value="ECO:0007669"/>
    <property type="project" value="UniProtKB-SubCell"/>
</dbReference>
<dbReference type="Gene3D" id="3.90.190.20">
    <property type="entry name" value="Mur ligase, C-terminal domain"/>
    <property type="match status" value="1"/>
</dbReference>
<evidence type="ECO:0000256" key="2">
    <source>
        <dbReference type="ARBA" id="ARBA00004496"/>
    </source>
</evidence>
<keyword evidence="8 17" id="KW-0436">Ligase</keyword>
<dbReference type="Gene3D" id="3.40.50.720">
    <property type="entry name" value="NAD(P)-binding Rossmann-like Domain"/>
    <property type="match status" value="1"/>
</dbReference>
<dbReference type="SUPFAM" id="SSF51984">
    <property type="entry name" value="MurCD N-terminal domain"/>
    <property type="match status" value="1"/>
</dbReference>
<dbReference type="InterPro" id="IPR004101">
    <property type="entry name" value="Mur_ligase_C"/>
</dbReference>
<evidence type="ECO:0000256" key="14">
    <source>
        <dbReference type="ARBA" id="ARBA00030398"/>
    </source>
</evidence>
<evidence type="ECO:0000256" key="11">
    <source>
        <dbReference type="ARBA" id="ARBA00022960"/>
    </source>
</evidence>
<dbReference type="PANTHER" id="PTHR43692:SF1">
    <property type="entry name" value="UDP-N-ACETYLMURAMOYLALANINE--D-GLUTAMATE LIGASE"/>
    <property type="match status" value="1"/>
</dbReference>
<keyword evidence="13 17" id="KW-0961">Cell wall biogenesis/degradation</keyword>
<dbReference type="UniPathway" id="UPA00219"/>
<sequence>MILVMGLKKTGQSITDYLSKKDRPYCVYDKKEEVLLRYKVLGIKTYKDDEPITDRSIDLVIKSPGIPPYEPHIKYFREKGIRVISDVEFFYMEFKPKNVIAITGTNGKTTTTEMVYELLKSKEPVLAGNIGMTIFNDDRNRDDIYVLELSSFQLDNTDTFRPKVAILLNIEEDHLDWHGSFENYKKAKYKIFKNERPGDALIISADHINESEIHTDADIYRLSLDKKEGMNAYLDGDDVVFDINDFRKRVPVSKLRYKEKHNIINFMAAVLAASFFDLTDEMLDDFLGKFRLDYHRVEFVDEVKGITFIDDSKATNPSATASALMSTPQNTTLLLGGFDKKTDFTDLINLGGKKVKSMIFFGDIKDKLKDTADRLGVTNYFMADRLIDAFKKSIDIAETGDTVLLSPGASSFDEFKGYEERGDYFKELVRELKDGTIKRI</sequence>
<dbReference type="GO" id="GO:0008360">
    <property type="term" value="P:regulation of cell shape"/>
    <property type="evidence" value="ECO:0007669"/>
    <property type="project" value="UniProtKB-KW"/>
</dbReference>
<evidence type="ECO:0000256" key="10">
    <source>
        <dbReference type="ARBA" id="ARBA00022840"/>
    </source>
</evidence>
<keyword evidence="17 18" id="KW-0131">Cell cycle</keyword>
<dbReference type="InterPro" id="IPR005762">
    <property type="entry name" value="MurD"/>
</dbReference>
<evidence type="ECO:0000256" key="5">
    <source>
        <dbReference type="ARBA" id="ARBA00012212"/>
    </source>
</evidence>
<evidence type="ECO:0000256" key="4">
    <source>
        <dbReference type="ARBA" id="ARBA00010416"/>
    </source>
</evidence>
<accession>A0A2U1E4F7</accession>
<keyword evidence="11 17" id="KW-0133">Cell shape</keyword>
<evidence type="ECO:0000256" key="9">
    <source>
        <dbReference type="ARBA" id="ARBA00022741"/>
    </source>
</evidence>
<evidence type="ECO:0000256" key="15">
    <source>
        <dbReference type="ARBA" id="ARBA00032324"/>
    </source>
</evidence>
<reference evidence="21 22" key="1">
    <citation type="submission" date="2018-04" db="EMBL/GenBank/DDBJ databases">
        <title>Genomic Encyclopedia of Type Strains, Phase IV (KMG-IV): sequencing the most valuable type-strain genomes for metagenomic binning, comparative biology and taxonomic classification.</title>
        <authorList>
            <person name="Goeker M."/>
        </authorList>
    </citation>
    <scope>NUCLEOTIDE SEQUENCE [LARGE SCALE GENOMIC DNA]</scope>
    <source>
        <strain evidence="21 22">DSM 20705</strain>
    </source>
</reference>
<dbReference type="InterPro" id="IPR036565">
    <property type="entry name" value="Mur-like_cat_sf"/>
</dbReference>
<gene>
    <name evidence="17" type="primary">murD</name>
    <name evidence="21" type="ORF">C7381_10322</name>
</gene>
<evidence type="ECO:0000256" key="16">
    <source>
        <dbReference type="ARBA" id="ARBA00047632"/>
    </source>
</evidence>
<evidence type="ECO:0000256" key="12">
    <source>
        <dbReference type="ARBA" id="ARBA00022984"/>
    </source>
</evidence>
<comment type="function">
    <text evidence="1 17 18">Cell wall formation. Catalyzes the addition of glutamate to the nucleotide precursor UDP-N-acetylmuramoyl-L-alanine (UMA).</text>
</comment>
<dbReference type="GO" id="GO:0051301">
    <property type="term" value="P:cell division"/>
    <property type="evidence" value="ECO:0007669"/>
    <property type="project" value="UniProtKB-KW"/>
</dbReference>
<evidence type="ECO:0000313" key="21">
    <source>
        <dbReference type="EMBL" id="PVY94785.1"/>
    </source>
</evidence>
<feature type="domain" description="Mur ligase central" evidence="20">
    <location>
        <begin position="102"/>
        <end position="273"/>
    </location>
</feature>
<dbReference type="Proteomes" id="UP000245793">
    <property type="component" value="Unassembled WGS sequence"/>
</dbReference>
<evidence type="ECO:0000313" key="22">
    <source>
        <dbReference type="Proteomes" id="UP000245793"/>
    </source>
</evidence>
<comment type="caution">
    <text evidence="21">The sequence shown here is derived from an EMBL/GenBank/DDBJ whole genome shotgun (WGS) entry which is preliminary data.</text>
</comment>
<protein>
    <recommendedName>
        <fullName evidence="6 17">UDP-N-acetylmuramoylalanine--D-glutamate ligase</fullName>
        <ecNumber evidence="5 17">6.3.2.9</ecNumber>
    </recommendedName>
    <alternativeName>
        <fullName evidence="15 17">D-glutamic acid-adding enzyme</fullName>
    </alternativeName>
    <alternativeName>
        <fullName evidence="14 17">UDP-N-acetylmuramoyl-L-alanyl-D-glutamate synthetase</fullName>
    </alternativeName>
</protein>
<organism evidence="21 22">
    <name type="scientific">Ezakiella coagulans</name>
    <dbReference type="NCBI Taxonomy" id="46507"/>
    <lineage>
        <taxon>Bacteria</taxon>
        <taxon>Bacillati</taxon>
        <taxon>Bacillota</taxon>
        <taxon>Tissierellia</taxon>
        <taxon>Ezakiella</taxon>
    </lineage>
</organism>
<dbReference type="InterPro" id="IPR036615">
    <property type="entry name" value="Mur_ligase_C_dom_sf"/>
</dbReference>
<dbReference type="GO" id="GO:0009252">
    <property type="term" value="P:peptidoglycan biosynthetic process"/>
    <property type="evidence" value="ECO:0007669"/>
    <property type="project" value="UniProtKB-UniRule"/>
</dbReference>
<proteinExistence type="inferred from homology"/>
<evidence type="ECO:0000256" key="8">
    <source>
        <dbReference type="ARBA" id="ARBA00022598"/>
    </source>
</evidence>